<dbReference type="PANTHER" id="PTHR48098">
    <property type="entry name" value="ENTEROCHELIN ESTERASE-RELATED"/>
    <property type="match status" value="1"/>
</dbReference>
<keyword evidence="4" id="KW-1185">Reference proteome</keyword>
<dbReference type="InterPro" id="IPR050583">
    <property type="entry name" value="Mycobacterial_A85_antigen"/>
</dbReference>
<dbReference type="PANTHER" id="PTHR48098:SF1">
    <property type="entry name" value="DIACYLGLYCEROL ACYLTRANSFERASE_MYCOLYLTRANSFERASE AG85A"/>
    <property type="match status" value="1"/>
</dbReference>
<organism evidence="3 4">
    <name type="scientific">Saccharopolyspora gloriosae</name>
    <dbReference type="NCBI Taxonomy" id="455344"/>
    <lineage>
        <taxon>Bacteria</taxon>
        <taxon>Bacillati</taxon>
        <taxon>Actinomycetota</taxon>
        <taxon>Actinomycetes</taxon>
        <taxon>Pseudonocardiales</taxon>
        <taxon>Pseudonocardiaceae</taxon>
        <taxon>Saccharopolyspora</taxon>
    </lineage>
</organism>
<feature type="signal peptide" evidence="2">
    <location>
        <begin position="1"/>
        <end position="32"/>
    </location>
</feature>
<dbReference type="Pfam" id="PF00756">
    <property type="entry name" value="Esterase"/>
    <property type="match status" value="1"/>
</dbReference>
<dbReference type="InterPro" id="IPR029058">
    <property type="entry name" value="AB_hydrolase_fold"/>
</dbReference>
<dbReference type="SUPFAM" id="SSF53474">
    <property type="entry name" value="alpha/beta-Hydrolases"/>
    <property type="match status" value="1"/>
</dbReference>
<comment type="caution">
    <text evidence="3">The sequence shown here is derived from an EMBL/GenBank/DDBJ whole genome shotgun (WGS) entry which is preliminary data.</text>
</comment>
<keyword evidence="2" id="KW-0732">Signal</keyword>
<dbReference type="Proteomes" id="UP000580474">
    <property type="component" value="Unassembled WGS sequence"/>
</dbReference>
<evidence type="ECO:0000313" key="3">
    <source>
        <dbReference type="EMBL" id="MBB5071148.1"/>
    </source>
</evidence>
<gene>
    <name evidence="3" type="ORF">BJ969_004236</name>
</gene>
<dbReference type="RefSeq" id="WP_221315897.1">
    <property type="nucleotide sequence ID" value="NZ_JACHIV010000001.1"/>
</dbReference>
<accession>A0A840NLE9</accession>
<evidence type="ECO:0000256" key="2">
    <source>
        <dbReference type="SAM" id="SignalP"/>
    </source>
</evidence>
<name>A0A840NLE9_9PSEU</name>
<dbReference type="EMBL" id="JACHIV010000001">
    <property type="protein sequence ID" value="MBB5071148.1"/>
    <property type="molecule type" value="Genomic_DNA"/>
</dbReference>
<dbReference type="AlphaFoldDB" id="A0A840NLE9"/>
<evidence type="ECO:0000313" key="4">
    <source>
        <dbReference type="Proteomes" id="UP000580474"/>
    </source>
</evidence>
<proteinExistence type="predicted"/>
<dbReference type="GO" id="GO:0016787">
    <property type="term" value="F:hydrolase activity"/>
    <property type="evidence" value="ECO:0007669"/>
    <property type="project" value="UniProtKB-KW"/>
</dbReference>
<feature type="chain" id="PRO_5032327123" evidence="2">
    <location>
        <begin position="33"/>
        <end position="361"/>
    </location>
</feature>
<dbReference type="InterPro" id="IPR000801">
    <property type="entry name" value="Esterase-like"/>
</dbReference>
<sequence>MRSARWLRRPVAWSVVVSTALLGGSVAAPPLAAERGGPPAPAVADGARVLQENRLDDRTVDLLIYSPALGTSAPVRLLLPEGWSRNPDRTWPVLYLLHGCCEDADYRAWTEFTDVREFMADKDVLTVLPSGGPAGFYTRWSDFGAGGPDWEAFHLRELRGILERHYGAGQRRAVAGLSVGGYGAFAYAFRNPGLFQAAASFSGLLNTLQPAVPGVIKGILVREGENPFAMWGDEVLDHRTWSQRNPFDHAEELRGTALWVSGGNGLPGPLDEPGSLPDPLEPAALSTSQVMTSRLKDLGIPVTEDFYGPGLHDWPYWERELHRAWPMFAERLGVERSGASANAVATAPTSTSPAAIRMPAE</sequence>
<feature type="region of interest" description="Disordered" evidence="1">
    <location>
        <begin position="340"/>
        <end position="361"/>
    </location>
</feature>
<feature type="compositionally biased region" description="Low complexity" evidence="1">
    <location>
        <begin position="340"/>
        <end position="355"/>
    </location>
</feature>
<evidence type="ECO:0000256" key="1">
    <source>
        <dbReference type="SAM" id="MobiDB-lite"/>
    </source>
</evidence>
<protein>
    <submittedName>
        <fullName evidence="3">S-formylglutathione hydrolase FrmB</fullName>
    </submittedName>
</protein>
<keyword evidence="3" id="KW-0378">Hydrolase</keyword>
<dbReference type="Gene3D" id="3.40.50.1820">
    <property type="entry name" value="alpha/beta hydrolase"/>
    <property type="match status" value="1"/>
</dbReference>
<dbReference type="GO" id="GO:0016747">
    <property type="term" value="F:acyltransferase activity, transferring groups other than amino-acyl groups"/>
    <property type="evidence" value="ECO:0007669"/>
    <property type="project" value="TreeGrafter"/>
</dbReference>
<reference evidence="3 4" key="1">
    <citation type="submission" date="2020-08" db="EMBL/GenBank/DDBJ databases">
        <title>Sequencing the genomes of 1000 actinobacteria strains.</title>
        <authorList>
            <person name="Klenk H.-P."/>
        </authorList>
    </citation>
    <scope>NUCLEOTIDE SEQUENCE [LARGE SCALE GENOMIC DNA]</scope>
    <source>
        <strain evidence="3 4">DSM 45582</strain>
    </source>
</reference>